<dbReference type="Pfam" id="PF00335">
    <property type="entry name" value="Tetraspanin"/>
    <property type="match status" value="1"/>
</dbReference>
<proteinExistence type="predicted"/>
<evidence type="ECO:0000256" key="2">
    <source>
        <dbReference type="ARBA" id="ARBA00022692"/>
    </source>
</evidence>
<protein>
    <recommendedName>
        <fullName evidence="8">Tetraspanin</fullName>
    </recommendedName>
</protein>
<feature type="transmembrane region" description="Helical" evidence="5">
    <location>
        <begin position="140"/>
        <end position="162"/>
    </location>
</feature>
<keyword evidence="4 5" id="KW-0472">Membrane</keyword>
<comment type="subcellular location">
    <subcellularLocation>
        <location evidence="1">Membrane</location>
        <topology evidence="1">Multi-pass membrane protein</topology>
    </subcellularLocation>
</comment>
<dbReference type="Proteomes" id="UP001168821">
    <property type="component" value="Unassembled WGS sequence"/>
</dbReference>
<evidence type="ECO:0000313" key="6">
    <source>
        <dbReference type="EMBL" id="KAJ3658510.1"/>
    </source>
</evidence>
<keyword evidence="7" id="KW-1185">Reference proteome</keyword>
<dbReference type="AlphaFoldDB" id="A0AA38IMX1"/>
<reference evidence="6" key="1">
    <citation type="journal article" date="2023" name="G3 (Bethesda)">
        <title>Whole genome assemblies of Zophobas morio and Tenebrio molitor.</title>
        <authorList>
            <person name="Kaur S."/>
            <person name="Stinson S.A."/>
            <person name="diCenzo G.C."/>
        </authorList>
    </citation>
    <scope>NUCLEOTIDE SEQUENCE</scope>
    <source>
        <strain evidence="6">QUZm001</strain>
    </source>
</reference>
<feature type="transmembrane region" description="Helical" evidence="5">
    <location>
        <begin position="111"/>
        <end position="133"/>
    </location>
</feature>
<dbReference type="GO" id="GO:0005886">
    <property type="term" value="C:plasma membrane"/>
    <property type="evidence" value="ECO:0007669"/>
    <property type="project" value="TreeGrafter"/>
</dbReference>
<evidence type="ECO:0000256" key="3">
    <source>
        <dbReference type="ARBA" id="ARBA00022989"/>
    </source>
</evidence>
<dbReference type="PANTHER" id="PTHR19282">
    <property type="entry name" value="TETRASPANIN"/>
    <property type="match status" value="1"/>
</dbReference>
<keyword evidence="2 5" id="KW-0812">Transmembrane</keyword>
<comment type="caution">
    <text evidence="6">The sequence shown here is derived from an EMBL/GenBank/DDBJ whole genome shotgun (WGS) entry which is preliminary data.</text>
</comment>
<evidence type="ECO:0000256" key="5">
    <source>
        <dbReference type="SAM" id="Phobius"/>
    </source>
</evidence>
<feature type="transmembrane region" description="Helical" evidence="5">
    <location>
        <begin position="66"/>
        <end position="91"/>
    </location>
</feature>
<evidence type="ECO:0000256" key="1">
    <source>
        <dbReference type="ARBA" id="ARBA00004141"/>
    </source>
</evidence>
<evidence type="ECO:0008006" key="8">
    <source>
        <dbReference type="Google" id="ProtNLM"/>
    </source>
</evidence>
<dbReference type="PANTHER" id="PTHR19282:SF555">
    <property type="entry name" value="TETRASPANIN-2A"/>
    <property type="match status" value="1"/>
</dbReference>
<dbReference type="CDD" id="cd03127">
    <property type="entry name" value="tetraspanin_LEL"/>
    <property type="match status" value="1"/>
</dbReference>
<dbReference type="InterPro" id="IPR008952">
    <property type="entry name" value="Tetraspanin_EC2_sf"/>
</dbReference>
<dbReference type="SUPFAM" id="SSF48652">
    <property type="entry name" value="Tetraspanin"/>
    <property type="match status" value="1"/>
</dbReference>
<dbReference type="Gene3D" id="1.10.1450.10">
    <property type="entry name" value="Tetraspanin"/>
    <property type="match status" value="1"/>
</dbReference>
<dbReference type="InterPro" id="IPR018499">
    <property type="entry name" value="Tetraspanin/Peripherin"/>
</dbReference>
<dbReference type="EMBL" id="JALNTZ010000003">
    <property type="protein sequence ID" value="KAJ3658510.1"/>
    <property type="molecule type" value="Genomic_DNA"/>
</dbReference>
<feature type="transmembrane region" description="Helical" evidence="5">
    <location>
        <begin position="250"/>
        <end position="273"/>
    </location>
</feature>
<name>A0AA38IMX1_9CUCU</name>
<organism evidence="6 7">
    <name type="scientific">Zophobas morio</name>
    <dbReference type="NCBI Taxonomy" id="2755281"/>
    <lineage>
        <taxon>Eukaryota</taxon>
        <taxon>Metazoa</taxon>
        <taxon>Ecdysozoa</taxon>
        <taxon>Arthropoda</taxon>
        <taxon>Hexapoda</taxon>
        <taxon>Insecta</taxon>
        <taxon>Pterygota</taxon>
        <taxon>Neoptera</taxon>
        <taxon>Endopterygota</taxon>
        <taxon>Coleoptera</taxon>
        <taxon>Polyphaga</taxon>
        <taxon>Cucujiformia</taxon>
        <taxon>Tenebrionidae</taxon>
        <taxon>Zophobas</taxon>
    </lineage>
</organism>
<gene>
    <name evidence="6" type="ORF">Zmor_010245</name>
</gene>
<evidence type="ECO:0000256" key="4">
    <source>
        <dbReference type="ARBA" id="ARBA00023136"/>
    </source>
</evidence>
<keyword evidence="3 5" id="KW-1133">Transmembrane helix</keyword>
<evidence type="ECO:0000313" key="7">
    <source>
        <dbReference type="Proteomes" id="UP001168821"/>
    </source>
</evidence>
<sequence>MSVIEKCYVAVLAIDIITVVGRRTATTRSLKLCSCYNAPYGMAGKGDGEGEGNVLKLENQILIIKYVILFTNIIEWMIGASIFALCLWMRFDPGIGTILDKLDADTFYDGIYVLIVASIIIMIVAFVGCVSALQESGIALLVYIGTQVLGFIFGLAGSAVLLDNSARDSHFQPRIRESMRRLIINAHHEESRKSLAEIQEGIACCGADGASDYLSLKQPLPNECRDTVTGNPFYHGCVDELTWFFEQKCAWVAGLAMTVCFFHVINIVLATILKSALEKEEEQSEAYRK</sequence>
<dbReference type="PRINTS" id="PR00259">
    <property type="entry name" value="TMFOUR"/>
</dbReference>
<accession>A0AA38IMX1</accession>